<dbReference type="OrthoDB" id="9804290at2"/>
<organism evidence="10 11">
    <name type="scientific">Fastidiosipila sanguinis</name>
    <dbReference type="NCBI Taxonomy" id="236753"/>
    <lineage>
        <taxon>Bacteria</taxon>
        <taxon>Bacillati</taxon>
        <taxon>Bacillota</taxon>
        <taxon>Clostridia</taxon>
        <taxon>Eubacteriales</taxon>
        <taxon>Oscillospiraceae</taxon>
        <taxon>Fastidiosipila</taxon>
    </lineage>
</organism>
<keyword evidence="2 7" id="KW-0548">Nucleotidyltransferase</keyword>
<keyword evidence="1 7" id="KW-0808">Transferase</keyword>
<evidence type="ECO:0000256" key="5">
    <source>
        <dbReference type="ARBA" id="ARBA00022932"/>
    </source>
</evidence>
<proteinExistence type="inferred from homology"/>
<feature type="compositionally biased region" description="Low complexity" evidence="8">
    <location>
        <begin position="261"/>
        <end position="274"/>
    </location>
</feature>
<dbReference type="InterPro" id="IPR004013">
    <property type="entry name" value="PHP_dom"/>
</dbReference>
<evidence type="ECO:0000256" key="6">
    <source>
        <dbReference type="ARBA" id="ARBA00049244"/>
    </source>
</evidence>
<dbReference type="PANTHER" id="PTHR32294:SF5">
    <property type="entry name" value="DNA POLYMERASE III POLC-TYPE"/>
    <property type="match status" value="1"/>
</dbReference>
<dbReference type="SMART" id="SM00481">
    <property type="entry name" value="POLIIIAc"/>
    <property type="match status" value="1"/>
</dbReference>
<comment type="subcellular location">
    <subcellularLocation>
        <location evidence="7">Cytoplasm</location>
    </subcellularLocation>
</comment>
<keyword evidence="5 7" id="KW-0239">DNA-directed DNA polymerase</keyword>
<dbReference type="NCBIfam" id="NF001688">
    <property type="entry name" value="PRK00448.1"/>
    <property type="match status" value="1"/>
</dbReference>
<evidence type="ECO:0000256" key="1">
    <source>
        <dbReference type="ARBA" id="ARBA00022679"/>
    </source>
</evidence>
<evidence type="ECO:0000313" key="10">
    <source>
        <dbReference type="EMBL" id="AVM42178.1"/>
    </source>
</evidence>
<feature type="region of interest" description="Disordered" evidence="8">
    <location>
        <begin position="249"/>
        <end position="287"/>
    </location>
</feature>
<dbReference type="GO" id="GO:0006261">
    <property type="term" value="P:DNA-templated DNA replication"/>
    <property type="evidence" value="ECO:0007669"/>
    <property type="project" value="UniProtKB-UniRule"/>
</dbReference>
<dbReference type="Gene3D" id="1.10.150.870">
    <property type="match status" value="1"/>
</dbReference>
<dbReference type="InterPro" id="IPR029460">
    <property type="entry name" value="DNAPol_HHH"/>
</dbReference>
<comment type="function">
    <text evidence="7">Required for replicative DNA synthesis. This DNA polymerase also exhibits 3' to 5' exonuclease activity.</text>
</comment>
<dbReference type="EC" id="2.7.7.7" evidence="7"/>
<dbReference type="NCBIfam" id="TIGR01405">
    <property type="entry name" value="polC_Gram_pos"/>
    <property type="match status" value="1"/>
</dbReference>
<dbReference type="KEGG" id="fsa:C5Q98_02545"/>
<sequence length="1550" mass="175250">MLKEERNTGGNQTLDILINILAEQSNTFPVNKYENKSNLNHGLIEKLKEWSHSISRFVVAGNSCNIYINSYSSVASETLIASEKILSKYLKVTSVNLCLNLHKELMLSDNFLASFLPWAGEYMIHQDFAVFSLLLNDIKAKSKSNLIQLSVSAAQRKIFSPDNCKLIEDFYLNRLGIEVQLDINVDNQRDSATSIFNNLREESFYNFTREQYNQSIEEDLLAGSKKVIKKIDEHGDLISEVIEVKTIPGDKNAEDNELPTNTNSSKRNKSNSSQKDNKKNSFRRSPNHVYGRLDSRLELIKDLRTLDSESGRVSVYGKVAFYEEKLVSNNTRVLIKFAIHGESGALTCLLFLNDPAQAESFHDKVKDGVYVRADLDVSYDGKFTKDLQGFVRGIELAEGPVPRKDNAPVKRVELHMHTNLSERDGISRTRDLINLADSFNMPAVAITDHGVVQAYPEAADQLAKLRAQGSQMKLIYGCEIYFMDDGDAVAYGFRDLDIDSRIVDVRIITTGDNVKTDRILACYALEFVRSANSSTFEAGNRFMTYFNPEIDLNPEMLSELNIKKEDIETAPKSLEAVSMLHDFIGDAAVSSEQGLDILGFLRYEAYRTPNYDDPRDKFNPTFIDIPSVKRIFAEEVSAIPKEDFATAEELPEVYRSNYSSALTFIKVWEKHDFIPLRELNILAGQDSFAKVTEYKNKPYHGIILVQDALGLYNLYRLISESHVRYFKNRPRMPKSLIKYLRQGMFLGTSCEAGQALRRIRQIYIETEGDFEKSKEILKNDLNIQEKMAIYDYLEIQPLGNNLFMLDKPNNYVDSLEDIINLNKLVLYLAELCGKMVVATCDAHFLNKEDVIYREILQASAGFDTNENPTVLYLRTTEEMLKEFYYLDDDLAYEIVVTNTNKIAAQVSEDILPFPPSNYPPEIETAPQEVKSITWDRCNELYDGKDGIPEIITSRVERELSSIIDNGFSVMYYISHKLVKHTNEDGYIVGSRGSVGSSFVAYLCGITEVNPLPPHYVCHNCKYSEFTDPNAYGSGFDLPEKSCPECSELLFGEGQNIPFETFLGFNGDKEPDIDLNFSGEYQPFAHQFIIDMFGASHTFRAGTITSYAEKNAIGLVRNYAEKTDTFMTKAEAEKLALGLNGIKRSTGQHPGGVVVIPKDREIFDFTPIQYPANNTDAAMTTTHFDFNSMHDTILKLDILGHDDPQVLKVMSDISGLDIMSIPVPDKDVMRIFESSEVLGIPLGTTPDNCGTLGIPEMGTLMARDMIKETNPSSFFDLVQLMGLSHGTDVWQNNAQDLIRSGTCTLDEVIGCRDGIMTSLIAWGLDPFASFQIMEKVRKGKGLTPEHEAMMIENNVPEWYIESCKKIKYMFPKAHAAAYVISALRIAWFKVHQPATYYAAFFSVRADEFDYALMNQPLEKITNMRASMRKNFHQLTDREQKIYYIIELVEEMMLRGISFAEIDIEEANARRFKVIDDKHIMPALNSINSISTTMANNIVEARSDGNGEFKSHKDLMTRSGLGQSAIKNLAENGILSHIPESAQITLFDMNKF</sequence>
<accession>A0A2S0KME0</accession>
<dbReference type="SUPFAM" id="SSF89550">
    <property type="entry name" value="PHP domain-like"/>
    <property type="match status" value="1"/>
</dbReference>
<keyword evidence="7" id="KW-0540">Nuclease</keyword>
<dbReference type="InterPro" id="IPR040982">
    <property type="entry name" value="DNA_pol3_finger"/>
</dbReference>
<dbReference type="HAMAP" id="MF_00356">
    <property type="entry name" value="DNApol_PolC"/>
    <property type="match status" value="1"/>
</dbReference>
<dbReference type="Gene3D" id="2.40.50.140">
    <property type="entry name" value="Nucleic acid-binding proteins"/>
    <property type="match status" value="1"/>
</dbReference>
<dbReference type="PANTHER" id="PTHR32294">
    <property type="entry name" value="DNA POLYMERASE III SUBUNIT ALPHA"/>
    <property type="match status" value="1"/>
</dbReference>
<protein>
    <recommendedName>
        <fullName evidence="7">DNA polymerase III PolC-type</fullName>
        <shortName evidence="7">PolIII</shortName>
        <ecNumber evidence="7">2.7.7.7</ecNumber>
    </recommendedName>
</protein>
<gene>
    <name evidence="7 10" type="primary">polC</name>
    <name evidence="10" type="ORF">C5Q98_02545</name>
</gene>
<evidence type="ECO:0000256" key="8">
    <source>
        <dbReference type="SAM" id="MobiDB-lite"/>
    </source>
</evidence>
<dbReference type="InterPro" id="IPR004805">
    <property type="entry name" value="DnaE2/DnaE/PolC"/>
</dbReference>
<evidence type="ECO:0000259" key="9">
    <source>
        <dbReference type="SMART" id="SM00481"/>
    </source>
</evidence>
<dbReference type="CDD" id="cd07435">
    <property type="entry name" value="PHP_PolIIIA_POLC"/>
    <property type="match status" value="1"/>
</dbReference>
<keyword evidence="3 7" id="KW-0235">DNA replication</keyword>
<keyword evidence="11" id="KW-1185">Reference proteome</keyword>
<dbReference type="Gene3D" id="6.10.140.1510">
    <property type="match status" value="1"/>
</dbReference>
<dbReference type="GO" id="GO:0003887">
    <property type="term" value="F:DNA-directed DNA polymerase activity"/>
    <property type="evidence" value="ECO:0007669"/>
    <property type="project" value="UniProtKB-UniRule"/>
</dbReference>
<dbReference type="Gene3D" id="3.30.1900.20">
    <property type="match status" value="1"/>
</dbReference>
<dbReference type="InterPro" id="IPR012337">
    <property type="entry name" value="RNaseH-like_sf"/>
</dbReference>
<dbReference type="CDD" id="cd07309">
    <property type="entry name" value="PHP"/>
    <property type="match status" value="1"/>
</dbReference>
<name>A0A2S0KME0_9FIRM</name>
<evidence type="ECO:0000256" key="4">
    <source>
        <dbReference type="ARBA" id="ARBA00022839"/>
    </source>
</evidence>
<evidence type="ECO:0000313" key="11">
    <source>
        <dbReference type="Proteomes" id="UP000237947"/>
    </source>
</evidence>
<dbReference type="Gene3D" id="1.10.150.700">
    <property type="entry name" value="PolC, middle finger domain"/>
    <property type="match status" value="1"/>
</dbReference>
<dbReference type="InterPro" id="IPR011708">
    <property type="entry name" value="DNA_pol3_alpha_NTPase_dom"/>
</dbReference>
<dbReference type="EMBL" id="CP027226">
    <property type="protein sequence ID" value="AVM42178.1"/>
    <property type="molecule type" value="Genomic_DNA"/>
</dbReference>
<feature type="domain" description="Polymerase/histidinol phosphatase N-terminal" evidence="9">
    <location>
        <begin position="412"/>
        <end position="484"/>
    </location>
</feature>
<comment type="catalytic activity">
    <reaction evidence="6 7">
        <text>DNA(n) + a 2'-deoxyribonucleoside 5'-triphosphate = DNA(n+1) + diphosphate</text>
        <dbReference type="Rhea" id="RHEA:22508"/>
        <dbReference type="Rhea" id="RHEA-COMP:17339"/>
        <dbReference type="Rhea" id="RHEA-COMP:17340"/>
        <dbReference type="ChEBI" id="CHEBI:33019"/>
        <dbReference type="ChEBI" id="CHEBI:61560"/>
        <dbReference type="ChEBI" id="CHEBI:173112"/>
        <dbReference type="EC" id="2.7.7.7"/>
    </reaction>
</comment>
<reference evidence="11" key="1">
    <citation type="submission" date="2018-02" db="EMBL/GenBank/DDBJ databases">
        <authorList>
            <person name="Holder M.E."/>
            <person name="Ajami N.J."/>
            <person name="Petrosino J.F."/>
        </authorList>
    </citation>
    <scope>NUCLEOTIDE SEQUENCE [LARGE SCALE GENOMIC DNA]</scope>
    <source>
        <strain evidence="11">CCUG 47711</strain>
    </source>
</reference>
<dbReference type="Pfam" id="PF02811">
    <property type="entry name" value="PHP"/>
    <property type="match status" value="1"/>
</dbReference>
<dbReference type="InterPro" id="IPR012340">
    <property type="entry name" value="NA-bd_OB-fold"/>
</dbReference>
<dbReference type="Gene3D" id="3.20.20.140">
    <property type="entry name" value="Metal-dependent hydrolases"/>
    <property type="match status" value="2"/>
</dbReference>
<keyword evidence="7" id="KW-0963">Cytoplasm</keyword>
<dbReference type="InterPro" id="IPR006308">
    <property type="entry name" value="Pol_III_a_PolC-type_gram_pos"/>
</dbReference>
<dbReference type="InterPro" id="IPR036397">
    <property type="entry name" value="RNaseH_sf"/>
</dbReference>
<dbReference type="InterPro" id="IPR044923">
    <property type="entry name" value="PolC_middle_finger_sf"/>
</dbReference>
<dbReference type="InterPro" id="IPR016195">
    <property type="entry name" value="Pol/histidinol_Pase-like"/>
</dbReference>
<dbReference type="GO" id="GO:0008408">
    <property type="term" value="F:3'-5' exonuclease activity"/>
    <property type="evidence" value="ECO:0007669"/>
    <property type="project" value="UniProtKB-UniRule"/>
</dbReference>
<dbReference type="Pfam" id="PF07733">
    <property type="entry name" value="DNA_pol3_alpha"/>
    <property type="match status" value="2"/>
</dbReference>
<dbReference type="GO" id="GO:0003677">
    <property type="term" value="F:DNA binding"/>
    <property type="evidence" value="ECO:0007669"/>
    <property type="project" value="UniProtKB-UniRule"/>
</dbReference>
<dbReference type="InterPro" id="IPR003141">
    <property type="entry name" value="Pol/His_phosphatase_N"/>
</dbReference>
<dbReference type="GO" id="GO:0005737">
    <property type="term" value="C:cytoplasm"/>
    <property type="evidence" value="ECO:0007669"/>
    <property type="project" value="UniProtKB-SubCell"/>
</dbReference>
<keyword evidence="7" id="KW-0378">Hydrolase</keyword>
<dbReference type="Pfam" id="PF17657">
    <property type="entry name" value="DNA_pol3_finger"/>
    <property type="match status" value="1"/>
</dbReference>
<evidence type="ECO:0000256" key="3">
    <source>
        <dbReference type="ARBA" id="ARBA00022705"/>
    </source>
</evidence>
<evidence type="ECO:0000256" key="7">
    <source>
        <dbReference type="HAMAP-Rule" id="MF_00356"/>
    </source>
</evidence>
<dbReference type="RefSeq" id="WP_106012163.1">
    <property type="nucleotide sequence ID" value="NZ_CP027226.1"/>
</dbReference>
<evidence type="ECO:0000256" key="2">
    <source>
        <dbReference type="ARBA" id="ARBA00022695"/>
    </source>
</evidence>
<dbReference type="SUPFAM" id="SSF53098">
    <property type="entry name" value="Ribonuclease H-like"/>
    <property type="match status" value="1"/>
</dbReference>
<dbReference type="Proteomes" id="UP000237947">
    <property type="component" value="Chromosome"/>
</dbReference>
<dbReference type="Gene3D" id="3.30.420.10">
    <property type="entry name" value="Ribonuclease H-like superfamily/Ribonuclease H"/>
    <property type="match status" value="1"/>
</dbReference>
<keyword evidence="4 7" id="KW-0269">Exonuclease</keyword>
<dbReference type="Pfam" id="PF14579">
    <property type="entry name" value="HHH_6"/>
    <property type="match status" value="1"/>
</dbReference>
<comment type="similarity">
    <text evidence="7">Belongs to the DNA polymerase type-C family. PolC subfamily.</text>
</comment>